<feature type="region of interest" description="Disordered" evidence="2">
    <location>
        <begin position="188"/>
        <end position="257"/>
    </location>
</feature>
<gene>
    <name evidence="4" type="ORF">GGI19_001265</name>
</gene>
<name>A0A9W8H208_9FUNG</name>
<dbReference type="Proteomes" id="UP001140011">
    <property type="component" value="Unassembled WGS sequence"/>
</dbReference>
<feature type="compositionally biased region" description="Low complexity" evidence="2">
    <location>
        <begin position="83"/>
        <end position="92"/>
    </location>
</feature>
<organism evidence="4 5">
    <name type="scientific">Coemansia pectinata</name>
    <dbReference type="NCBI Taxonomy" id="1052879"/>
    <lineage>
        <taxon>Eukaryota</taxon>
        <taxon>Fungi</taxon>
        <taxon>Fungi incertae sedis</taxon>
        <taxon>Zoopagomycota</taxon>
        <taxon>Kickxellomycotina</taxon>
        <taxon>Kickxellomycetes</taxon>
        <taxon>Kickxellales</taxon>
        <taxon>Kickxellaceae</taxon>
        <taxon>Coemansia</taxon>
    </lineage>
</organism>
<dbReference type="OrthoDB" id="432685at2759"/>
<dbReference type="AlphaFoldDB" id="A0A9W8H208"/>
<feature type="region of interest" description="Disordered" evidence="2">
    <location>
        <begin position="78"/>
        <end position="122"/>
    </location>
</feature>
<keyword evidence="3" id="KW-1133">Transmembrane helix</keyword>
<sequence length="754" mass="83300">MDALLSYVEECTAAGQFGTTKLSTLVSSLKGEPEATYLDLEKLEICKGMITSVPACSYKEGMMYLQLVLPKLFREEENAQTVPESSTTATATEPPPHEVRNRAISPASRRAPFSSMAEGSRLRQRNLASMTNDEYDARAASIQPSLVNTISSFAAQKGLGPSSQGNLAVNTTGDTGSRVRATLEQPTYSDLLDPSGLTTPQVSRKALRQHIKSRPQGSPNGNTRVHEVPISPVSPYRDSRSPLLELPSPSRFAGMDNSSRKYVDDLQGKNTELQKKVAERDRHIDRIERQNEKSTVKLERDLDECKADLTMKRRDIERLKGERNAYLESLKAAEAEVERVGLEQSNATALSAKLKRQLETKATEVDAANRRALEHQSEILLLKSNLNANYQQQEQLTKEHRLLELQHQELLHELSTTREFKAEADAAHRENTNLNETIETLRHELGDLRVQMQTSALANADNGASGPDADALRRSHRKYASLQDELAHNGARDLLGVDDIAGDGSSVLTRRTRSATAIKHSSAQTTGSLLSSSEVKNLREAAVHQWVSTALAKCSSEDLVILGEVWKRVEYYDVGSESPDKLRRELMDVFMAPYKYGLKEAIRSRANPTLSRMVDNVAGDYNEKRMSANKNGGGATGLVQVIAHGQHTTAAIIIYSLVIFCLGIITASYMNISQPLAASLPFSLGNNGTMATAIKSSDASGMHQIRQILVVDDSPVSRYYSPLRKRAPRSRFGEIMFYWMETLLSDDNDAQIPT</sequence>
<keyword evidence="3" id="KW-0812">Transmembrane</keyword>
<feature type="transmembrane region" description="Helical" evidence="3">
    <location>
        <begin position="652"/>
        <end position="672"/>
    </location>
</feature>
<keyword evidence="1" id="KW-0175">Coiled coil</keyword>
<keyword evidence="3" id="KW-0472">Membrane</keyword>
<evidence type="ECO:0000256" key="2">
    <source>
        <dbReference type="SAM" id="MobiDB-lite"/>
    </source>
</evidence>
<reference evidence="4" key="1">
    <citation type="submission" date="2022-07" db="EMBL/GenBank/DDBJ databases">
        <title>Phylogenomic reconstructions and comparative analyses of Kickxellomycotina fungi.</title>
        <authorList>
            <person name="Reynolds N.K."/>
            <person name="Stajich J.E."/>
            <person name="Barry K."/>
            <person name="Grigoriev I.V."/>
            <person name="Crous P."/>
            <person name="Smith M.E."/>
        </authorList>
    </citation>
    <scope>NUCLEOTIDE SEQUENCE</scope>
    <source>
        <strain evidence="4">BCRC 34297</strain>
    </source>
</reference>
<proteinExistence type="predicted"/>
<feature type="compositionally biased region" description="Polar residues" evidence="2">
    <location>
        <begin position="161"/>
        <end position="175"/>
    </location>
</feature>
<dbReference type="EMBL" id="JANBUH010000042">
    <property type="protein sequence ID" value="KAJ2755927.1"/>
    <property type="molecule type" value="Genomic_DNA"/>
</dbReference>
<comment type="caution">
    <text evidence="4">The sequence shown here is derived from an EMBL/GenBank/DDBJ whole genome shotgun (WGS) entry which is preliminary data.</text>
</comment>
<evidence type="ECO:0000256" key="1">
    <source>
        <dbReference type="SAM" id="Coils"/>
    </source>
</evidence>
<accession>A0A9W8H208</accession>
<evidence type="ECO:0000313" key="4">
    <source>
        <dbReference type="EMBL" id="KAJ2755927.1"/>
    </source>
</evidence>
<keyword evidence="5" id="KW-1185">Reference proteome</keyword>
<feature type="coiled-coil region" evidence="1">
    <location>
        <begin position="270"/>
        <end position="451"/>
    </location>
</feature>
<feature type="compositionally biased region" description="Low complexity" evidence="2">
    <location>
        <begin position="241"/>
        <end position="251"/>
    </location>
</feature>
<evidence type="ECO:0000256" key="3">
    <source>
        <dbReference type="SAM" id="Phobius"/>
    </source>
</evidence>
<evidence type="ECO:0000313" key="5">
    <source>
        <dbReference type="Proteomes" id="UP001140011"/>
    </source>
</evidence>
<protein>
    <submittedName>
        <fullName evidence="4">Uncharacterized protein</fullName>
    </submittedName>
</protein>
<feature type="region of interest" description="Disordered" evidence="2">
    <location>
        <begin position="158"/>
        <end position="177"/>
    </location>
</feature>